<dbReference type="SUPFAM" id="SSF55724">
    <property type="entry name" value="Mog1p/PsbP-like"/>
    <property type="match status" value="1"/>
</dbReference>
<name>W7YLJ6_9BACL</name>
<keyword evidence="1" id="KW-0732">Signal</keyword>
<evidence type="ECO:0000313" key="3">
    <source>
        <dbReference type="Proteomes" id="UP000019364"/>
    </source>
</evidence>
<evidence type="ECO:0008006" key="4">
    <source>
        <dbReference type="Google" id="ProtNLM"/>
    </source>
</evidence>
<dbReference type="EMBL" id="BAVZ01000012">
    <property type="protein sequence ID" value="GAF09457.1"/>
    <property type="molecule type" value="Genomic_DNA"/>
</dbReference>
<proteinExistence type="predicted"/>
<dbReference type="eggNOG" id="ENOG5033D7H">
    <property type="taxonomic scope" value="Bacteria"/>
</dbReference>
<feature type="chain" id="PRO_5039667997" description="PsbP C-terminal domain-containing protein" evidence="1">
    <location>
        <begin position="19"/>
        <end position="382"/>
    </location>
</feature>
<reference evidence="2 3" key="1">
    <citation type="journal article" date="2014" name="Genome Announc.">
        <title>Draft Genome Sequence of Paenibacillus pini JCM 16418T, Isolated from the Rhizosphere of Pine Tree.</title>
        <authorList>
            <person name="Yuki M."/>
            <person name="Oshima K."/>
            <person name="Suda W."/>
            <person name="Oshida Y."/>
            <person name="Kitamura K."/>
            <person name="Iida Y."/>
            <person name="Hattori M."/>
            <person name="Ohkuma M."/>
        </authorList>
    </citation>
    <scope>NUCLEOTIDE SEQUENCE [LARGE SCALE GENOMIC DNA]</scope>
    <source>
        <strain evidence="2 3">JCM 16418</strain>
    </source>
</reference>
<dbReference type="Gene3D" id="3.40.1000.10">
    <property type="entry name" value="Mog1/PsbP, alpha/beta/alpha sandwich"/>
    <property type="match status" value="1"/>
</dbReference>
<dbReference type="PROSITE" id="PS51257">
    <property type="entry name" value="PROKAR_LIPOPROTEIN"/>
    <property type="match status" value="1"/>
</dbReference>
<gene>
    <name evidence="2" type="ORF">JCM16418_3598</name>
</gene>
<evidence type="ECO:0000313" key="2">
    <source>
        <dbReference type="EMBL" id="GAF09457.1"/>
    </source>
</evidence>
<dbReference type="AlphaFoldDB" id="W7YLJ6"/>
<keyword evidence="3" id="KW-1185">Reference proteome</keyword>
<protein>
    <recommendedName>
        <fullName evidence="4">PsbP C-terminal domain-containing protein</fullName>
    </recommendedName>
</protein>
<organism evidence="2 3">
    <name type="scientific">Paenibacillus pini JCM 16418</name>
    <dbReference type="NCBI Taxonomy" id="1236976"/>
    <lineage>
        <taxon>Bacteria</taxon>
        <taxon>Bacillati</taxon>
        <taxon>Bacillota</taxon>
        <taxon>Bacilli</taxon>
        <taxon>Bacillales</taxon>
        <taxon>Paenibacillaceae</taxon>
        <taxon>Paenibacillus</taxon>
    </lineage>
</organism>
<evidence type="ECO:0000256" key="1">
    <source>
        <dbReference type="SAM" id="SignalP"/>
    </source>
</evidence>
<sequence>MKKCIVLLILACTLTACGNVQQTKETTVTSNTEKETTIVTTKVEDAKFKPAFSTYDSPEFSISYPSNWKKIDLEESNKSIRVAYADPSPKVAFADNVSVGINNDSGYNMEALANATNDEYVARSATSGMLNYKKISFTKSSKYLKDSDVLTAEYTNEKSNLKIVLTQYFVPLNNQVYTVTVCASKESYNNGGEAVVQQIIESLKVHNPVQTSSVDNSVTTNANTKNTKETNTADVMSMIVPNLLENAQIDAKTYQYINDHHKLFPAIDATSKKSAKALFDQNITSRHIFKNITPYLDKMVEFSGYVLEIQEEETDYGTMATIHITDENDNSIMGAYMNSTGDILDGDFVTMRGVPTLLYSFENVGGGITNALLLTVSTIQKQ</sequence>
<feature type="signal peptide" evidence="1">
    <location>
        <begin position="1"/>
        <end position="18"/>
    </location>
</feature>
<dbReference type="Proteomes" id="UP000019364">
    <property type="component" value="Unassembled WGS sequence"/>
</dbReference>
<dbReference type="InterPro" id="IPR016123">
    <property type="entry name" value="Mog1/PsbP_a/b/a-sand"/>
</dbReference>
<comment type="caution">
    <text evidence="2">The sequence shown here is derived from an EMBL/GenBank/DDBJ whole genome shotgun (WGS) entry which is preliminary data.</text>
</comment>
<accession>W7YLJ6</accession>